<dbReference type="InterPro" id="IPR018022">
    <property type="entry name" value="IPT"/>
</dbReference>
<dbReference type="Gene3D" id="3.40.50.300">
    <property type="entry name" value="P-loop containing nucleotide triphosphate hydrolases"/>
    <property type="match status" value="1"/>
</dbReference>
<evidence type="ECO:0000256" key="5">
    <source>
        <dbReference type="PIRNR" id="PIRNR039110"/>
    </source>
</evidence>
<dbReference type="GeneID" id="5544693"/>
<comment type="function">
    <text evidence="5">Catalyzes the transfer of a dimethylallyl group onto the adenine at position 37.</text>
</comment>
<dbReference type="PANTHER" id="PTHR11088">
    <property type="entry name" value="TRNA DIMETHYLALLYLTRANSFERASE"/>
    <property type="match status" value="1"/>
</dbReference>
<dbReference type="EC" id="2.5.1.75" evidence="5 6"/>
<dbReference type="PhylomeDB" id="A7TMG2"/>
<keyword evidence="2 5" id="KW-0808">Transferase</keyword>
<keyword evidence="5" id="KW-0963">Cytoplasm</keyword>
<dbReference type="Proteomes" id="UP000000267">
    <property type="component" value="Unassembled WGS sequence"/>
</dbReference>
<dbReference type="InterPro" id="IPR027417">
    <property type="entry name" value="P-loop_NTPase"/>
</dbReference>
<dbReference type="AlphaFoldDB" id="A7TMG2"/>
<keyword evidence="9" id="KW-1185">Reference proteome</keyword>
<dbReference type="Gene3D" id="1.10.20.140">
    <property type="match status" value="1"/>
</dbReference>
<dbReference type="Pfam" id="PF01715">
    <property type="entry name" value="IPPT"/>
    <property type="match status" value="1"/>
</dbReference>
<dbReference type="GO" id="GO:0000049">
    <property type="term" value="F:tRNA binding"/>
    <property type="evidence" value="ECO:0007669"/>
    <property type="project" value="EnsemblFungi"/>
</dbReference>
<dbReference type="eggNOG" id="KOG1384">
    <property type="taxonomic scope" value="Eukaryota"/>
</dbReference>
<protein>
    <recommendedName>
        <fullName evidence="5 6">tRNA dimethylallyltransferase</fullName>
        <ecNumber evidence="5 6">2.5.1.75</ecNumber>
    </recommendedName>
</protein>
<dbReference type="OMA" id="VPHYLID"/>
<proteinExistence type="inferred from homology"/>
<evidence type="ECO:0000256" key="1">
    <source>
        <dbReference type="ARBA" id="ARBA00005842"/>
    </source>
</evidence>
<evidence type="ECO:0000256" key="6">
    <source>
        <dbReference type="RuleBase" id="RU003783"/>
    </source>
</evidence>
<gene>
    <name evidence="8" type="ORF">Kpol_1064p38</name>
</gene>
<dbReference type="STRING" id="436907.A7TMG2"/>
<evidence type="ECO:0000313" key="9">
    <source>
        <dbReference type="Proteomes" id="UP000000267"/>
    </source>
</evidence>
<evidence type="ECO:0000256" key="4">
    <source>
        <dbReference type="ARBA" id="ARBA00022840"/>
    </source>
</evidence>
<dbReference type="OrthoDB" id="775260at2759"/>
<keyword evidence="4 5" id="KW-0067">ATP-binding</keyword>
<dbReference type="InterPro" id="IPR030666">
    <property type="entry name" value="IPP_transferase_euk"/>
</dbReference>
<dbReference type="GO" id="GO:0006400">
    <property type="term" value="P:tRNA modification"/>
    <property type="evidence" value="ECO:0007669"/>
    <property type="project" value="EnsemblFungi"/>
</dbReference>
<accession>A7TMG2</accession>
<evidence type="ECO:0000256" key="7">
    <source>
        <dbReference type="RuleBase" id="RU003785"/>
    </source>
</evidence>
<comment type="catalytic activity">
    <reaction evidence="5 6">
        <text>adenosine(37) in tRNA + dimethylallyl diphosphate = N(6)-dimethylallyladenosine(37) in tRNA + diphosphate</text>
        <dbReference type="Rhea" id="RHEA:26482"/>
        <dbReference type="Rhea" id="RHEA-COMP:10162"/>
        <dbReference type="Rhea" id="RHEA-COMP:10375"/>
        <dbReference type="ChEBI" id="CHEBI:33019"/>
        <dbReference type="ChEBI" id="CHEBI:57623"/>
        <dbReference type="ChEBI" id="CHEBI:74411"/>
        <dbReference type="ChEBI" id="CHEBI:74415"/>
        <dbReference type="EC" id="2.5.1.75"/>
    </reaction>
</comment>
<dbReference type="HOGENOM" id="CLU_032616_2_3_1"/>
<dbReference type="GO" id="GO:0005730">
    <property type="term" value="C:nucleolus"/>
    <property type="evidence" value="ECO:0007669"/>
    <property type="project" value="EnsemblFungi"/>
</dbReference>
<dbReference type="KEGG" id="vpo:Kpol_1064p38"/>
<reference evidence="8 9" key="1">
    <citation type="journal article" date="2007" name="Proc. Natl. Acad. Sci. U.S.A.">
        <title>Independent sorting-out of thousands of duplicated gene pairs in two yeast species descended from a whole-genome duplication.</title>
        <authorList>
            <person name="Scannell D.R."/>
            <person name="Frank A.C."/>
            <person name="Conant G.C."/>
            <person name="Byrne K.P."/>
            <person name="Woolfit M."/>
            <person name="Wolfe K.H."/>
        </authorList>
    </citation>
    <scope>NUCLEOTIDE SEQUENCE [LARGE SCALE GENOMIC DNA]</scope>
    <source>
        <strain evidence="9">ATCC 22028 / DSM 70294 / BCRC 21397 / CBS 2163 / NBRC 10782 / NRRL Y-8283 / UCD 57-17</strain>
    </source>
</reference>
<dbReference type="PANTHER" id="PTHR11088:SF89">
    <property type="entry name" value="TRNA DIMETHYLALLYLTRANSFERASE"/>
    <property type="match status" value="1"/>
</dbReference>
<dbReference type="RefSeq" id="XP_001644414.1">
    <property type="nucleotide sequence ID" value="XM_001644364.1"/>
</dbReference>
<dbReference type="GO" id="GO:0005739">
    <property type="term" value="C:mitochondrion"/>
    <property type="evidence" value="ECO:0007669"/>
    <property type="project" value="EnsemblFungi"/>
</dbReference>
<dbReference type="GO" id="GO:0052381">
    <property type="term" value="F:tRNA dimethylallyltransferase activity"/>
    <property type="evidence" value="ECO:0007669"/>
    <property type="project" value="UniProtKB-UniRule"/>
</dbReference>
<dbReference type="InterPro" id="IPR039657">
    <property type="entry name" value="Dimethylallyltransferase"/>
</dbReference>
<dbReference type="EMBL" id="DS480422">
    <property type="protein sequence ID" value="EDO16556.1"/>
    <property type="molecule type" value="Genomic_DNA"/>
</dbReference>
<dbReference type="PIRSF" id="PIRSF039110">
    <property type="entry name" value="IPP_transferase"/>
    <property type="match status" value="1"/>
</dbReference>
<comment type="similarity">
    <text evidence="1 5 7">Belongs to the IPP transferase family.</text>
</comment>
<keyword evidence="3 5" id="KW-0547">Nucleotide-binding</keyword>
<dbReference type="Gene3D" id="3.30.160.60">
    <property type="entry name" value="Classic Zinc Finger"/>
    <property type="match status" value="1"/>
</dbReference>
<dbReference type="FunCoup" id="A7TMG2">
    <property type="interactions" value="1006"/>
</dbReference>
<organism evidence="9">
    <name type="scientific">Vanderwaltozyma polyspora (strain ATCC 22028 / DSM 70294 / BCRC 21397 / CBS 2163 / NBRC 10782 / NRRL Y-8283 / UCD 57-17)</name>
    <name type="common">Kluyveromyces polysporus</name>
    <dbReference type="NCBI Taxonomy" id="436907"/>
    <lineage>
        <taxon>Eukaryota</taxon>
        <taxon>Fungi</taxon>
        <taxon>Dikarya</taxon>
        <taxon>Ascomycota</taxon>
        <taxon>Saccharomycotina</taxon>
        <taxon>Saccharomycetes</taxon>
        <taxon>Saccharomycetales</taxon>
        <taxon>Saccharomycetaceae</taxon>
        <taxon>Vanderwaltozyma</taxon>
    </lineage>
</organism>
<sequence>MIQMCIRGIMQGMTSSGRVIVVAGTTGVGKSQLSIHLAKKFNGEVINSDSMQMYKGIPIITNKHPLAEREGIEHHVMNHVDWTEEYYIHRFEKECIKTIEDIHRRGKVAIVVGGTHYYLQALFNKSVNEKTREVTEEESEILNSGDGELTYQTLIKHDPDIASKYHPNDTRRVQRMLEIYYTTGKKPSEMFNEQQNSLRYNTLFFWLYSEPDALNKRLDDRVDKMLETGGMEEINELYNYYKDNNFTAEQCENGVWQVIGFKEFLPWLEKEPNVSLPDCVERMKIRTRQYAKSQVKWIKKMLIPDINGDIYILDATDLEKWDQTVAVRADNIATKFIEDKNIDELKVPNKLKSLEFDKNNLDKTKNDDFEHFTCDICCDKNNNKLLAIGNKNWTIHLSSRRHRANLKRSQKKEDYLMYKQRKIEPSKDQESE</sequence>
<keyword evidence="5 6" id="KW-0819">tRNA processing</keyword>
<evidence type="ECO:0000256" key="3">
    <source>
        <dbReference type="ARBA" id="ARBA00022741"/>
    </source>
</evidence>
<dbReference type="SUPFAM" id="SSF52540">
    <property type="entry name" value="P-loop containing nucleoside triphosphate hydrolases"/>
    <property type="match status" value="1"/>
</dbReference>
<dbReference type="InParanoid" id="A7TMG2"/>
<name>A7TMG2_VANPO</name>
<dbReference type="GO" id="GO:0005829">
    <property type="term" value="C:cytosol"/>
    <property type="evidence" value="ECO:0007669"/>
    <property type="project" value="EnsemblFungi"/>
</dbReference>
<dbReference type="NCBIfam" id="TIGR00174">
    <property type="entry name" value="miaA"/>
    <property type="match status" value="1"/>
</dbReference>
<dbReference type="GO" id="GO:0005524">
    <property type="term" value="F:ATP binding"/>
    <property type="evidence" value="ECO:0007669"/>
    <property type="project" value="UniProtKB-UniRule"/>
</dbReference>
<dbReference type="HAMAP" id="MF_00185">
    <property type="entry name" value="IPP_trans"/>
    <property type="match status" value="1"/>
</dbReference>
<evidence type="ECO:0000313" key="8">
    <source>
        <dbReference type="EMBL" id="EDO16556.1"/>
    </source>
</evidence>
<evidence type="ECO:0000256" key="2">
    <source>
        <dbReference type="ARBA" id="ARBA00022679"/>
    </source>
</evidence>